<dbReference type="Gene3D" id="3.30.450.40">
    <property type="match status" value="1"/>
</dbReference>
<organism evidence="4 5">
    <name type="scientific">Aquabacterium olei</name>
    <dbReference type="NCBI Taxonomy" id="1296669"/>
    <lineage>
        <taxon>Bacteria</taxon>
        <taxon>Pseudomonadati</taxon>
        <taxon>Pseudomonadota</taxon>
        <taxon>Betaproteobacteria</taxon>
        <taxon>Burkholderiales</taxon>
        <taxon>Aquabacterium</taxon>
    </lineage>
</organism>
<dbReference type="InterPro" id="IPR000700">
    <property type="entry name" value="PAS-assoc_C"/>
</dbReference>
<reference evidence="4 5" key="1">
    <citation type="submission" date="2018-05" db="EMBL/GenBank/DDBJ databases">
        <title>complete genome sequence of Aquabacterium olei NBRC 110486.</title>
        <authorList>
            <person name="Tang B."/>
            <person name="Chang J."/>
            <person name="Zhang L."/>
            <person name="Yang H."/>
        </authorList>
    </citation>
    <scope>NUCLEOTIDE SEQUENCE [LARGE SCALE GENOMIC DNA]</scope>
    <source>
        <strain evidence="4 5">NBRC 110486</strain>
    </source>
</reference>
<dbReference type="NCBIfam" id="TIGR00229">
    <property type="entry name" value="sensory_box"/>
    <property type="match status" value="2"/>
</dbReference>
<evidence type="ECO:0000313" key="4">
    <source>
        <dbReference type="EMBL" id="AWI53730.1"/>
    </source>
</evidence>
<dbReference type="PANTHER" id="PTHR44757">
    <property type="entry name" value="DIGUANYLATE CYCLASE DGCP"/>
    <property type="match status" value="1"/>
</dbReference>
<dbReference type="PROSITE" id="PS50887">
    <property type="entry name" value="GGDEF"/>
    <property type="match status" value="1"/>
</dbReference>
<protein>
    <submittedName>
        <fullName evidence="4">Sensor domain-containing diguanylate cyclase</fullName>
    </submittedName>
</protein>
<dbReference type="InterPro" id="IPR000160">
    <property type="entry name" value="GGDEF_dom"/>
</dbReference>
<dbReference type="Gene3D" id="3.30.70.270">
    <property type="match status" value="1"/>
</dbReference>
<dbReference type="FunFam" id="3.30.70.270:FF:000001">
    <property type="entry name" value="Diguanylate cyclase domain protein"/>
    <property type="match status" value="1"/>
</dbReference>
<dbReference type="PROSITE" id="PS50112">
    <property type="entry name" value="PAS"/>
    <property type="match status" value="2"/>
</dbReference>
<dbReference type="InterPro" id="IPR000014">
    <property type="entry name" value="PAS"/>
</dbReference>
<dbReference type="OrthoDB" id="5571399at2"/>
<dbReference type="AlphaFoldDB" id="A0A2U8FRU7"/>
<feature type="domain" description="PAC" evidence="2">
    <location>
        <begin position="255"/>
        <end position="307"/>
    </location>
</feature>
<dbReference type="KEGG" id="aon:DEH84_09995"/>
<dbReference type="SUPFAM" id="SSF55785">
    <property type="entry name" value="PYP-like sensor domain (PAS domain)"/>
    <property type="match status" value="2"/>
</dbReference>
<evidence type="ECO:0000259" key="3">
    <source>
        <dbReference type="PROSITE" id="PS50887"/>
    </source>
</evidence>
<feature type="domain" description="PAS" evidence="1">
    <location>
        <begin position="326"/>
        <end position="370"/>
    </location>
</feature>
<keyword evidence="5" id="KW-1185">Reference proteome</keyword>
<dbReference type="Pfam" id="PF00990">
    <property type="entry name" value="GGDEF"/>
    <property type="match status" value="1"/>
</dbReference>
<dbReference type="GO" id="GO:0003824">
    <property type="term" value="F:catalytic activity"/>
    <property type="evidence" value="ECO:0007669"/>
    <property type="project" value="UniProtKB-ARBA"/>
</dbReference>
<dbReference type="InterPro" id="IPR029016">
    <property type="entry name" value="GAF-like_dom_sf"/>
</dbReference>
<dbReference type="NCBIfam" id="TIGR00254">
    <property type="entry name" value="GGDEF"/>
    <property type="match status" value="1"/>
</dbReference>
<dbReference type="SMART" id="SM00091">
    <property type="entry name" value="PAS"/>
    <property type="match status" value="2"/>
</dbReference>
<dbReference type="InterPro" id="IPR029787">
    <property type="entry name" value="Nucleotide_cyclase"/>
</dbReference>
<name>A0A2U8FRU7_9BURK</name>
<dbReference type="InterPro" id="IPR013767">
    <property type="entry name" value="PAS_fold"/>
</dbReference>
<sequence length="621" mass="69156">MQAPRVPLDEEARLAALDSLNILDTDAEEVFDRITRLASRLLGTPMSALSLVDRDRQWFKSRVGLDATETPRDWAFCGHAIHGQHEFVVRDASADPRFHDNPLVTGAPHIRFYAGVPVTSSSGLALGSLCVLDTEPRELTDEDRAMLRDLAALVNRELHLRETLHHARHSSRTTRAALARTEARFRGVLEQAAVGMAVVALDGRWLQVNQALADIVGYSASQLLEMTFQDITVPEDLEADLALAARVCKGERSTYSLEKRYMHAEGHVVWVHLSVSAALDDQGRPSHFIAVIEDIQARKAAELALQALRQTLEDKAAERTRALHARESQMRAVLEHANDAYICIDEHGVICEWNRKAEQLFGWRRDEALGLRIDETIVPHELRSAHRGSPAHTSLGTPDSTWVNRRVELTALTRDGRTLPVEVSLGAVPCDGRTLYCAFLHDISERKAMLRTLEEQARRDPLTGLPNRRELISEMPKAMARADRSEHHMAVIFLDLDGFKQINDTLGHEVGDRVLCTFANRLQSSVRDTDMVARLAGDEFVVLFEGLYTPVIDEELITLLDERLSAPLEIDGHDIPVSASIGVQIYSPGGASSVEELLDRADKAMYEVKRAARDALRKLAA</sequence>
<dbReference type="SMART" id="SM00065">
    <property type="entry name" value="GAF"/>
    <property type="match status" value="1"/>
</dbReference>
<dbReference type="RefSeq" id="WP_109036729.1">
    <property type="nucleotide sequence ID" value="NZ_CP029210.1"/>
</dbReference>
<dbReference type="Pfam" id="PF00989">
    <property type="entry name" value="PAS"/>
    <property type="match status" value="1"/>
</dbReference>
<feature type="domain" description="PAS" evidence="1">
    <location>
        <begin position="181"/>
        <end position="238"/>
    </location>
</feature>
<dbReference type="Proteomes" id="UP000244892">
    <property type="component" value="Chromosome"/>
</dbReference>
<dbReference type="SUPFAM" id="SSF55781">
    <property type="entry name" value="GAF domain-like"/>
    <property type="match status" value="1"/>
</dbReference>
<dbReference type="InterPro" id="IPR043128">
    <property type="entry name" value="Rev_trsase/Diguanyl_cyclase"/>
</dbReference>
<dbReference type="InterPro" id="IPR003018">
    <property type="entry name" value="GAF"/>
</dbReference>
<dbReference type="PANTHER" id="PTHR44757:SF2">
    <property type="entry name" value="BIOFILM ARCHITECTURE MAINTENANCE PROTEIN MBAA"/>
    <property type="match status" value="1"/>
</dbReference>
<dbReference type="EMBL" id="CP029210">
    <property type="protein sequence ID" value="AWI53730.1"/>
    <property type="molecule type" value="Genomic_DNA"/>
</dbReference>
<dbReference type="InterPro" id="IPR035965">
    <property type="entry name" value="PAS-like_dom_sf"/>
</dbReference>
<dbReference type="InterPro" id="IPR013655">
    <property type="entry name" value="PAS_fold_3"/>
</dbReference>
<feature type="domain" description="GGDEF" evidence="3">
    <location>
        <begin position="487"/>
        <end position="621"/>
    </location>
</feature>
<accession>A0A2U8FRU7</accession>
<dbReference type="GO" id="GO:0006355">
    <property type="term" value="P:regulation of DNA-templated transcription"/>
    <property type="evidence" value="ECO:0007669"/>
    <property type="project" value="InterPro"/>
</dbReference>
<gene>
    <name evidence="4" type="ORF">DEH84_09995</name>
</gene>
<dbReference type="Pfam" id="PF08447">
    <property type="entry name" value="PAS_3"/>
    <property type="match status" value="1"/>
</dbReference>
<dbReference type="CDD" id="cd00130">
    <property type="entry name" value="PAS"/>
    <property type="match status" value="2"/>
</dbReference>
<dbReference type="InterPro" id="IPR001610">
    <property type="entry name" value="PAC"/>
</dbReference>
<evidence type="ECO:0000259" key="2">
    <source>
        <dbReference type="PROSITE" id="PS50113"/>
    </source>
</evidence>
<dbReference type="SMART" id="SM00267">
    <property type="entry name" value="GGDEF"/>
    <property type="match status" value="1"/>
</dbReference>
<dbReference type="SUPFAM" id="SSF55073">
    <property type="entry name" value="Nucleotide cyclase"/>
    <property type="match status" value="1"/>
</dbReference>
<proteinExistence type="predicted"/>
<dbReference type="InterPro" id="IPR052155">
    <property type="entry name" value="Biofilm_reg_signaling"/>
</dbReference>
<dbReference type="PROSITE" id="PS50113">
    <property type="entry name" value="PAC"/>
    <property type="match status" value="1"/>
</dbReference>
<dbReference type="CDD" id="cd01949">
    <property type="entry name" value="GGDEF"/>
    <property type="match status" value="1"/>
</dbReference>
<dbReference type="SMART" id="SM00086">
    <property type="entry name" value="PAC"/>
    <property type="match status" value="2"/>
</dbReference>
<evidence type="ECO:0000259" key="1">
    <source>
        <dbReference type="PROSITE" id="PS50112"/>
    </source>
</evidence>
<dbReference type="Gene3D" id="3.30.450.20">
    <property type="entry name" value="PAS domain"/>
    <property type="match status" value="2"/>
</dbReference>
<evidence type="ECO:0000313" key="5">
    <source>
        <dbReference type="Proteomes" id="UP000244892"/>
    </source>
</evidence>
<dbReference type="Pfam" id="PF01590">
    <property type="entry name" value="GAF"/>
    <property type="match status" value="1"/>
</dbReference>